<evidence type="ECO:0000313" key="17">
    <source>
        <dbReference type="EMBL" id="HIZ85965.1"/>
    </source>
</evidence>
<name>A0A9D2GR86_9BACT</name>
<reference evidence="17" key="2">
    <citation type="submission" date="2021-04" db="EMBL/GenBank/DDBJ databases">
        <authorList>
            <person name="Gilroy R."/>
        </authorList>
    </citation>
    <scope>NUCLEOTIDE SEQUENCE</scope>
    <source>
        <strain evidence="17">Gambia16-554</strain>
    </source>
</reference>
<evidence type="ECO:0000256" key="3">
    <source>
        <dbReference type="ARBA" id="ARBA00012965"/>
    </source>
</evidence>
<dbReference type="CDD" id="cd06572">
    <property type="entry name" value="Histidinol_dh"/>
    <property type="match status" value="1"/>
</dbReference>
<evidence type="ECO:0000256" key="11">
    <source>
        <dbReference type="HAMAP-Rule" id="MF_01024"/>
    </source>
</evidence>
<organism evidence="17 18">
    <name type="scientific">Candidatus Coprenecus stercoravium</name>
    <dbReference type="NCBI Taxonomy" id="2840735"/>
    <lineage>
        <taxon>Bacteria</taxon>
        <taxon>Pseudomonadati</taxon>
        <taxon>Bacteroidota</taxon>
        <taxon>Bacteroidia</taxon>
        <taxon>Bacteroidales</taxon>
        <taxon>Rikenellaceae</taxon>
        <taxon>Rikenellaceae incertae sedis</taxon>
        <taxon>Candidatus Coprenecus</taxon>
    </lineage>
</organism>
<feature type="binding site" evidence="11 14">
    <location>
        <position position="257"/>
    </location>
    <ligand>
        <name>substrate</name>
    </ligand>
</feature>
<dbReference type="PIRSF" id="PIRSF000099">
    <property type="entry name" value="Histidinol_dh"/>
    <property type="match status" value="1"/>
</dbReference>
<keyword evidence="9 11" id="KW-0368">Histidine biosynthesis</keyword>
<feature type="binding site" evidence="11 15">
    <location>
        <position position="358"/>
    </location>
    <ligand>
        <name>Zn(2+)</name>
        <dbReference type="ChEBI" id="CHEBI:29105"/>
    </ligand>
</feature>
<comment type="pathway">
    <text evidence="1 11">Amino-acid biosynthesis; L-histidine biosynthesis; L-histidine from 5-phospho-alpha-D-ribose 1-diphosphate: step 9/9.</text>
</comment>
<dbReference type="AlphaFoldDB" id="A0A9D2GR86"/>
<evidence type="ECO:0000256" key="14">
    <source>
        <dbReference type="PIRSR" id="PIRSR000099-3"/>
    </source>
</evidence>
<dbReference type="EMBL" id="DXAW01000097">
    <property type="protein sequence ID" value="HIZ85965.1"/>
    <property type="molecule type" value="Genomic_DNA"/>
</dbReference>
<dbReference type="GO" id="GO:0004399">
    <property type="term" value="F:histidinol dehydrogenase activity"/>
    <property type="evidence" value="ECO:0007669"/>
    <property type="project" value="UniProtKB-UniRule"/>
</dbReference>
<evidence type="ECO:0000313" key="18">
    <source>
        <dbReference type="Proteomes" id="UP000824115"/>
    </source>
</evidence>
<feature type="binding site" evidence="11 14">
    <location>
        <position position="358"/>
    </location>
    <ligand>
        <name>substrate</name>
    </ligand>
</feature>
<dbReference type="Proteomes" id="UP000824115">
    <property type="component" value="Unassembled WGS sequence"/>
</dbReference>
<dbReference type="GO" id="GO:0000105">
    <property type="term" value="P:L-histidine biosynthetic process"/>
    <property type="evidence" value="ECO:0007669"/>
    <property type="project" value="UniProtKB-UniRule"/>
</dbReference>
<evidence type="ECO:0000256" key="15">
    <source>
        <dbReference type="PIRSR" id="PIRSR000099-4"/>
    </source>
</evidence>
<feature type="binding site" evidence="11 15">
    <location>
        <position position="260"/>
    </location>
    <ligand>
        <name>Zn(2+)</name>
        <dbReference type="ChEBI" id="CHEBI:29105"/>
    </ligand>
</feature>
<feature type="binding site" evidence="11 14">
    <location>
        <position position="325"/>
    </location>
    <ligand>
        <name>substrate</name>
    </ligand>
</feature>
<evidence type="ECO:0000256" key="1">
    <source>
        <dbReference type="ARBA" id="ARBA00004940"/>
    </source>
</evidence>
<feature type="active site" description="Proton acceptor" evidence="11 13">
    <location>
        <position position="324"/>
    </location>
</feature>
<reference evidence="17" key="1">
    <citation type="journal article" date="2021" name="PeerJ">
        <title>Extensive microbial diversity within the chicken gut microbiome revealed by metagenomics and culture.</title>
        <authorList>
            <person name="Gilroy R."/>
            <person name="Ravi A."/>
            <person name="Getino M."/>
            <person name="Pursley I."/>
            <person name="Horton D.L."/>
            <person name="Alikhan N.F."/>
            <person name="Baker D."/>
            <person name="Gharbi K."/>
            <person name="Hall N."/>
            <person name="Watson M."/>
            <person name="Adriaenssens E.M."/>
            <person name="Foster-Nyarko E."/>
            <person name="Jarju S."/>
            <person name="Secka A."/>
            <person name="Antonio M."/>
            <person name="Oren A."/>
            <person name="Chaudhuri R.R."/>
            <person name="La Ragione R."/>
            <person name="Hildebrand F."/>
            <person name="Pallen M.J."/>
        </authorList>
    </citation>
    <scope>NUCLEOTIDE SEQUENCE</scope>
    <source>
        <strain evidence="17">Gambia16-554</strain>
    </source>
</reference>
<dbReference type="PANTHER" id="PTHR21256:SF2">
    <property type="entry name" value="HISTIDINE BIOSYNTHESIS TRIFUNCTIONAL PROTEIN"/>
    <property type="match status" value="1"/>
</dbReference>
<feature type="binding site" evidence="11 14">
    <location>
        <position position="260"/>
    </location>
    <ligand>
        <name>substrate</name>
    </ligand>
</feature>
<evidence type="ECO:0000256" key="4">
    <source>
        <dbReference type="ARBA" id="ARBA00022605"/>
    </source>
</evidence>
<dbReference type="PANTHER" id="PTHR21256">
    <property type="entry name" value="HISTIDINOL DEHYDROGENASE HDH"/>
    <property type="match status" value="1"/>
</dbReference>
<keyword evidence="6 11" id="KW-0862">Zinc</keyword>
<protein>
    <recommendedName>
        <fullName evidence="3 11">Histidinol dehydrogenase</fullName>
        <shortName evidence="11">HDH</shortName>
        <ecNumber evidence="3 11">1.1.1.23</ecNumber>
    </recommendedName>
</protein>
<evidence type="ECO:0000256" key="8">
    <source>
        <dbReference type="ARBA" id="ARBA00023027"/>
    </source>
</evidence>
<comment type="caution">
    <text evidence="11">Lacks conserved residue(s) required for the propagation of feature annotation.</text>
</comment>
<dbReference type="PRINTS" id="PR00083">
    <property type="entry name" value="HOLDHDRGNASE"/>
</dbReference>
<feature type="binding site" evidence="11 15">
    <location>
        <position position="417"/>
    </location>
    <ligand>
        <name>Zn(2+)</name>
        <dbReference type="ChEBI" id="CHEBI:29105"/>
    </ligand>
</feature>
<feature type="binding site" evidence="11 14">
    <location>
        <position position="412"/>
    </location>
    <ligand>
        <name>substrate</name>
    </ligand>
</feature>
<keyword evidence="4 11" id="KW-0028">Amino-acid biosynthesis</keyword>
<evidence type="ECO:0000256" key="9">
    <source>
        <dbReference type="ARBA" id="ARBA00023102"/>
    </source>
</evidence>
<feature type="binding site" evidence="11 14">
    <location>
        <position position="417"/>
    </location>
    <ligand>
        <name>substrate</name>
    </ligand>
</feature>
<evidence type="ECO:0000256" key="13">
    <source>
        <dbReference type="PIRSR" id="PIRSR000099-1"/>
    </source>
</evidence>
<evidence type="ECO:0000256" key="2">
    <source>
        <dbReference type="ARBA" id="ARBA00010178"/>
    </source>
</evidence>
<evidence type="ECO:0000256" key="6">
    <source>
        <dbReference type="ARBA" id="ARBA00022833"/>
    </source>
</evidence>
<proteinExistence type="inferred from homology"/>
<dbReference type="SUPFAM" id="SSF53720">
    <property type="entry name" value="ALDH-like"/>
    <property type="match status" value="1"/>
</dbReference>
<feature type="binding site" evidence="11 14">
    <location>
        <position position="235"/>
    </location>
    <ligand>
        <name>substrate</name>
    </ligand>
</feature>
<evidence type="ECO:0000256" key="7">
    <source>
        <dbReference type="ARBA" id="ARBA00023002"/>
    </source>
</evidence>
<evidence type="ECO:0000256" key="12">
    <source>
        <dbReference type="PIRNR" id="PIRNR000099"/>
    </source>
</evidence>
<feature type="active site" description="Proton acceptor" evidence="11 13">
    <location>
        <position position="325"/>
    </location>
</feature>
<sequence length="428" mass="45138">MRIYKYPDRKDWPAIVGRQKKGSPDSIRETVAAIIEDVRTGGDSKVLEYVEKLDGYVTDAAGLMVSGREMEEAEAKVSAGLKSAIMTAADNIVKFHAAQLPRDIVLETSPGVTCTQKNIPLGTVGLYVPGGTAPLFSTVLMLAGPARTAGVSRIVICTPAGRDGKISPAILFAAKVCGVEEIYKVGGAVAIAAMAYGTETIPKTDKIFGPGNAYVTEAKQQISQVCAIDMPAGPSEVLIMADDSARADFVCADFLSQLEHGKDSQAILLTTSEALAAAVAEALPQQAALLSRKSFVDMSIAKSVIVVLQSEAEMVEFSNSYAPEHLIIATSDYRKTVGGIRNAGSVFLGNYSTESAGDYASGTNHTLPTGGWAVAYSGVNLSSFMKKITVQEISEDGLRKLGPVIEAMATAEGLDAHANAVRIRLKEI</sequence>
<keyword evidence="5 11" id="KW-0479">Metal-binding</keyword>
<dbReference type="GO" id="GO:0005829">
    <property type="term" value="C:cytosol"/>
    <property type="evidence" value="ECO:0007669"/>
    <property type="project" value="TreeGrafter"/>
</dbReference>
<accession>A0A9D2GR86</accession>
<dbReference type="InterPro" id="IPR016161">
    <property type="entry name" value="Ald_DH/histidinol_DH"/>
</dbReference>
<keyword evidence="8 11" id="KW-0520">NAD</keyword>
<comment type="catalytic activity">
    <reaction evidence="10 11">
        <text>L-histidinol + 2 NAD(+) + H2O = L-histidine + 2 NADH + 3 H(+)</text>
        <dbReference type="Rhea" id="RHEA:20641"/>
        <dbReference type="ChEBI" id="CHEBI:15377"/>
        <dbReference type="ChEBI" id="CHEBI:15378"/>
        <dbReference type="ChEBI" id="CHEBI:57540"/>
        <dbReference type="ChEBI" id="CHEBI:57595"/>
        <dbReference type="ChEBI" id="CHEBI:57699"/>
        <dbReference type="ChEBI" id="CHEBI:57945"/>
        <dbReference type="EC" id="1.1.1.23"/>
    </reaction>
</comment>
<dbReference type="FunFam" id="1.20.5.1300:FF:000002">
    <property type="entry name" value="Histidinol dehydrogenase, chloroplastic"/>
    <property type="match status" value="1"/>
</dbReference>
<dbReference type="EC" id="1.1.1.23" evidence="3 11"/>
<dbReference type="Gene3D" id="3.40.50.1980">
    <property type="entry name" value="Nitrogenase molybdenum iron protein domain"/>
    <property type="match status" value="2"/>
</dbReference>
<dbReference type="HAMAP" id="MF_01024">
    <property type="entry name" value="HisD"/>
    <property type="match status" value="1"/>
</dbReference>
<comment type="caution">
    <text evidence="17">The sequence shown here is derived from an EMBL/GenBank/DDBJ whole genome shotgun (WGS) entry which is preliminary data.</text>
</comment>
<dbReference type="GO" id="GO:0051287">
    <property type="term" value="F:NAD binding"/>
    <property type="evidence" value="ECO:0007669"/>
    <property type="project" value="InterPro"/>
</dbReference>
<evidence type="ECO:0000256" key="10">
    <source>
        <dbReference type="ARBA" id="ARBA00049489"/>
    </source>
</evidence>
<dbReference type="Pfam" id="PF00815">
    <property type="entry name" value="Histidinol_dh"/>
    <property type="match status" value="1"/>
</dbReference>
<dbReference type="NCBIfam" id="TIGR00069">
    <property type="entry name" value="hisD"/>
    <property type="match status" value="1"/>
</dbReference>
<comment type="similarity">
    <text evidence="2 11 12 16">Belongs to the histidinol dehydrogenase family.</text>
</comment>
<comment type="cofactor">
    <cofactor evidence="11 15">
        <name>Zn(2+)</name>
        <dbReference type="ChEBI" id="CHEBI:29105"/>
    </cofactor>
    <text evidence="11 15">Binds 1 zinc ion per subunit.</text>
</comment>
<dbReference type="Gene3D" id="1.20.5.1300">
    <property type="match status" value="1"/>
</dbReference>
<gene>
    <name evidence="11 17" type="primary">hisD</name>
    <name evidence="17" type="ORF">IAC04_05705</name>
</gene>
<dbReference type="InterPro" id="IPR022695">
    <property type="entry name" value="Histidinol_DH_monofunct"/>
</dbReference>
<dbReference type="GO" id="GO:0008270">
    <property type="term" value="F:zinc ion binding"/>
    <property type="evidence" value="ECO:0007669"/>
    <property type="project" value="UniProtKB-UniRule"/>
</dbReference>
<comment type="function">
    <text evidence="11">Catalyzes the sequential NAD-dependent oxidations of L-histidinol to L-histidinaldehyde and then to L-histidine.</text>
</comment>
<keyword evidence="7 11" id="KW-0560">Oxidoreductase</keyword>
<dbReference type="FunFam" id="3.40.50.1980:FF:000001">
    <property type="entry name" value="Histidinol dehydrogenase"/>
    <property type="match status" value="1"/>
</dbReference>
<evidence type="ECO:0000256" key="16">
    <source>
        <dbReference type="RuleBase" id="RU004175"/>
    </source>
</evidence>
<evidence type="ECO:0000256" key="5">
    <source>
        <dbReference type="ARBA" id="ARBA00022723"/>
    </source>
</evidence>
<feature type="binding site" evidence="11 15">
    <location>
        <position position="257"/>
    </location>
    <ligand>
        <name>Zn(2+)</name>
        <dbReference type="ChEBI" id="CHEBI:29105"/>
    </ligand>
</feature>
<dbReference type="InterPro" id="IPR012131">
    <property type="entry name" value="Hstdl_DH"/>
</dbReference>